<dbReference type="Pfam" id="PF00069">
    <property type="entry name" value="Pkinase"/>
    <property type="match status" value="1"/>
</dbReference>
<dbReference type="InterPro" id="IPR011009">
    <property type="entry name" value="Kinase-like_dom_sf"/>
</dbReference>
<comment type="catalytic activity">
    <reaction evidence="16">
        <text>L-threonyl-[protein] + ATP = O-phospho-L-threonyl-[protein] + ADP + H(+)</text>
        <dbReference type="Rhea" id="RHEA:46608"/>
        <dbReference type="Rhea" id="RHEA-COMP:11060"/>
        <dbReference type="Rhea" id="RHEA-COMP:11605"/>
        <dbReference type="ChEBI" id="CHEBI:15378"/>
        <dbReference type="ChEBI" id="CHEBI:30013"/>
        <dbReference type="ChEBI" id="CHEBI:30616"/>
        <dbReference type="ChEBI" id="CHEBI:61977"/>
        <dbReference type="ChEBI" id="CHEBI:456216"/>
        <dbReference type="EC" id="2.7.11.1"/>
    </reaction>
</comment>
<keyword evidence="12" id="KW-0067">ATP-binding</keyword>
<dbReference type="GO" id="GO:0000226">
    <property type="term" value="P:microtubule cytoskeleton organization"/>
    <property type="evidence" value="ECO:0007669"/>
    <property type="project" value="TreeGrafter"/>
</dbReference>
<keyword evidence="4" id="KW-0217">Developmental protein</keyword>
<evidence type="ECO:0000259" key="18">
    <source>
        <dbReference type="PROSITE" id="PS50011"/>
    </source>
</evidence>
<evidence type="ECO:0000256" key="12">
    <source>
        <dbReference type="ARBA" id="ARBA00022840"/>
    </source>
</evidence>
<dbReference type="GO" id="GO:0050321">
    <property type="term" value="F:tau-protein kinase activity"/>
    <property type="evidence" value="ECO:0007669"/>
    <property type="project" value="TreeGrafter"/>
</dbReference>
<dbReference type="SMART" id="SM00220">
    <property type="entry name" value="S_TKc"/>
    <property type="match status" value="1"/>
</dbReference>
<evidence type="ECO:0000313" key="19">
    <source>
        <dbReference type="EMBL" id="KAG5272914.1"/>
    </source>
</evidence>
<accession>A0AAV6GCR4</accession>
<dbReference type="GO" id="GO:0007283">
    <property type="term" value="P:spermatogenesis"/>
    <property type="evidence" value="ECO:0007669"/>
    <property type="project" value="UniProtKB-KW"/>
</dbReference>
<dbReference type="SUPFAM" id="SSF56112">
    <property type="entry name" value="Protein kinase-like (PK-like)"/>
    <property type="match status" value="1"/>
</dbReference>
<gene>
    <name evidence="19" type="ORF">AALO_G00170680</name>
</gene>
<dbReference type="PROSITE" id="PS50011">
    <property type="entry name" value="PROTEIN_KINASE_DOM"/>
    <property type="match status" value="1"/>
</dbReference>
<keyword evidence="11" id="KW-0221">Differentiation</keyword>
<evidence type="ECO:0000256" key="13">
    <source>
        <dbReference type="ARBA" id="ARBA00022842"/>
    </source>
</evidence>
<evidence type="ECO:0000256" key="10">
    <source>
        <dbReference type="ARBA" id="ARBA00022777"/>
    </source>
</evidence>
<dbReference type="GO" id="GO:0005524">
    <property type="term" value="F:ATP binding"/>
    <property type="evidence" value="ECO:0007669"/>
    <property type="project" value="UniProtKB-KW"/>
</dbReference>
<keyword evidence="8" id="KW-0479">Metal-binding</keyword>
<sequence>MNVAVKIINKQRAPKDFLDNFLPRELDILACLNHRNIVKTYEIFETSSGKVYMVMELGVQGTLLEFIEFRGALPPEFCKKLFRQMARAIKFIHDQDIVHRDIKCENLLLDKDFNLKIADFGFSRRLTDSDGAMELSKTFCGSEGYAAPEVLQGIPYDPKLYDVWSMGIVLFVMAPSNEMATATRSPRPNQILRQTYLCSVQQSELSGWKCFIHATGVTEDYLADTAAVRKMITIQQMLGISRDVR</sequence>
<name>A0AAV6GCR4_9TELE</name>
<dbReference type="GO" id="GO:0035556">
    <property type="term" value="P:intracellular signal transduction"/>
    <property type="evidence" value="ECO:0007669"/>
    <property type="project" value="TreeGrafter"/>
</dbReference>
<evidence type="ECO:0000256" key="16">
    <source>
        <dbReference type="ARBA" id="ARBA00047899"/>
    </source>
</evidence>
<comment type="catalytic activity">
    <reaction evidence="17">
        <text>L-seryl-[protein] + ATP = O-phospho-L-seryl-[protein] + ADP + H(+)</text>
        <dbReference type="Rhea" id="RHEA:17989"/>
        <dbReference type="Rhea" id="RHEA-COMP:9863"/>
        <dbReference type="Rhea" id="RHEA-COMP:11604"/>
        <dbReference type="ChEBI" id="CHEBI:15378"/>
        <dbReference type="ChEBI" id="CHEBI:29999"/>
        <dbReference type="ChEBI" id="CHEBI:30616"/>
        <dbReference type="ChEBI" id="CHEBI:83421"/>
        <dbReference type="ChEBI" id="CHEBI:456216"/>
        <dbReference type="EC" id="2.7.11.1"/>
    </reaction>
</comment>
<keyword evidence="9" id="KW-0547">Nucleotide-binding</keyword>
<dbReference type="Proteomes" id="UP000823561">
    <property type="component" value="Chromosome 12"/>
</dbReference>
<dbReference type="FunFam" id="1.10.510.10:FF:000571">
    <property type="entry name" value="Maternal embryonic leucine zipper kinase"/>
    <property type="match status" value="1"/>
</dbReference>
<dbReference type="GO" id="GO:0000287">
    <property type="term" value="F:magnesium ion binding"/>
    <property type="evidence" value="ECO:0007669"/>
    <property type="project" value="UniProtKB-ARBA"/>
</dbReference>
<dbReference type="GO" id="GO:0005737">
    <property type="term" value="C:cytoplasm"/>
    <property type="evidence" value="ECO:0007669"/>
    <property type="project" value="TreeGrafter"/>
</dbReference>
<keyword evidence="14" id="KW-0832">Ubl conjugation</keyword>
<keyword evidence="10" id="KW-0418">Kinase</keyword>
<dbReference type="EMBL" id="JADWDJ010000012">
    <property type="protein sequence ID" value="KAG5272914.1"/>
    <property type="molecule type" value="Genomic_DNA"/>
</dbReference>
<evidence type="ECO:0000256" key="4">
    <source>
        <dbReference type="ARBA" id="ARBA00022473"/>
    </source>
</evidence>
<feature type="domain" description="Protein kinase" evidence="18">
    <location>
        <begin position="1"/>
        <end position="245"/>
    </location>
</feature>
<reference evidence="19" key="1">
    <citation type="submission" date="2020-10" db="EMBL/GenBank/DDBJ databases">
        <title>Chromosome-scale genome assembly of the Allis shad, Alosa alosa.</title>
        <authorList>
            <person name="Margot Z."/>
            <person name="Christophe K."/>
            <person name="Cabau C."/>
            <person name="Louis A."/>
            <person name="Berthelot C."/>
            <person name="Parey E."/>
            <person name="Roest Crollius H."/>
            <person name="Montfort J."/>
            <person name="Robinson-Rechavi M."/>
            <person name="Bucao C."/>
            <person name="Bouchez O."/>
            <person name="Gislard M."/>
            <person name="Lluch J."/>
            <person name="Milhes M."/>
            <person name="Lampietro C."/>
            <person name="Lopez Roques C."/>
            <person name="Donnadieu C."/>
            <person name="Braasch I."/>
            <person name="Desvignes T."/>
            <person name="Postlethwait J."/>
            <person name="Bobe J."/>
            <person name="Guiguen Y."/>
        </authorList>
    </citation>
    <scope>NUCLEOTIDE SEQUENCE</scope>
    <source>
        <strain evidence="19">M-15738</strain>
        <tissue evidence="19">Blood</tissue>
    </source>
</reference>
<keyword evidence="7" id="KW-0808">Transferase</keyword>
<dbReference type="EC" id="2.7.11.1" evidence="3"/>
<evidence type="ECO:0000256" key="8">
    <source>
        <dbReference type="ARBA" id="ARBA00022723"/>
    </source>
</evidence>
<comment type="similarity">
    <text evidence="2">Belongs to the protein kinase superfamily. CAMK Ser/Thr protein kinase family.</text>
</comment>
<comment type="caution">
    <text evidence="19">The sequence shown here is derived from an EMBL/GenBank/DDBJ whole genome shotgun (WGS) entry which is preliminary data.</text>
</comment>
<proteinExistence type="inferred from homology"/>
<organism evidence="19 20">
    <name type="scientific">Alosa alosa</name>
    <name type="common">allis shad</name>
    <dbReference type="NCBI Taxonomy" id="278164"/>
    <lineage>
        <taxon>Eukaryota</taxon>
        <taxon>Metazoa</taxon>
        <taxon>Chordata</taxon>
        <taxon>Craniata</taxon>
        <taxon>Vertebrata</taxon>
        <taxon>Euteleostomi</taxon>
        <taxon>Actinopterygii</taxon>
        <taxon>Neopterygii</taxon>
        <taxon>Teleostei</taxon>
        <taxon>Clupei</taxon>
        <taxon>Clupeiformes</taxon>
        <taxon>Clupeoidei</taxon>
        <taxon>Clupeidae</taxon>
        <taxon>Alosa</taxon>
    </lineage>
</organism>
<evidence type="ECO:0000256" key="14">
    <source>
        <dbReference type="ARBA" id="ARBA00022843"/>
    </source>
</evidence>
<evidence type="ECO:0000256" key="11">
    <source>
        <dbReference type="ARBA" id="ARBA00022782"/>
    </source>
</evidence>
<keyword evidence="5" id="KW-0723">Serine/threonine-protein kinase</keyword>
<keyword evidence="13" id="KW-0460">Magnesium</keyword>
<evidence type="ECO:0000256" key="15">
    <source>
        <dbReference type="ARBA" id="ARBA00022871"/>
    </source>
</evidence>
<evidence type="ECO:0000256" key="2">
    <source>
        <dbReference type="ARBA" id="ARBA00006692"/>
    </source>
</evidence>
<keyword evidence="15" id="KW-0744">Spermatogenesis</keyword>
<protein>
    <recommendedName>
        <fullName evidence="3">non-specific serine/threonine protein kinase</fullName>
        <ecNumber evidence="3">2.7.11.1</ecNumber>
    </recommendedName>
</protein>
<dbReference type="Gene3D" id="1.10.510.10">
    <property type="entry name" value="Transferase(Phosphotransferase) domain 1"/>
    <property type="match status" value="1"/>
</dbReference>
<dbReference type="PANTHER" id="PTHR24346">
    <property type="entry name" value="MAP/MICROTUBULE AFFINITY-REGULATING KINASE"/>
    <property type="match status" value="1"/>
</dbReference>
<dbReference type="InterPro" id="IPR000719">
    <property type="entry name" value="Prot_kinase_dom"/>
</dbReference>
<evidence type="ECO:0000256" key="1">
    <source>
        <dbReference type="ARBA" id="ARBA00001946"/>
    </source>
</evidence>
<evidence type="ECO:0000313" key="20">
    <source>
        <dbReference type="Proteomes" id="UP000823561"/>
    </source>
</evidence>
<evidence type="ECO:0000256" key="9">
    <source>
        <dbReference type="ARBA" id="ARBA00022741"/>
    </source>
</evidence>
<dbReference type="AlphaFoldDB" id="A0AAV6GCR4"/>
<comment type="cofactor">
    <cofactor evidence="1">
        <name>Mg(2+)</name>
        <dbReference type="ChEBI" id="CHEBI:18420"/>
    </cofactor>
</comment>
<keyword evidence="6" id="KW-0597">Phosphoprotein</keyword>
<dbReference type="PROSITE" id="PS00108">
    <property type="entry name" value="PROTEIN_KINASE_ST"/>
    <property type="match status" value="1"/>
</dbReference>
<evidence type="ECO:0000256" key="17">
    <source>
        <dbReference type="ARBA" id="ARBA00048679"/>
    </source>
</evidence>
<dbReference type="InterPro" id="IPR008271">
    <property type="entry name" value="Ser/Thr_kinase_AS"/>
</dbReference>
<dbReference type="GO" id="GO:0030154">
    <property type="term" value="P:cell differentiation"/>
    <property type="evidence" value="ECO:0007669"/>
    <property type="project" value="UniProtKB-KW"/>
</dbReference>
<evidence type="ECO:0000256" key="3">
    <source>
        <dbReference type="ARBA" id="ARBA00012513"/>
    </source>
</evidence>
<evidence type="ECO:0000256" key="6">
    <source>
        <dbReference type="ARBA" id="ARBA00022553"/>
    </source>
</evidence>
<evidence type="ECO:0000256" key="5">
    <source>
        <dbReference type="ARBA" id="ARBA00022527"/>
    </source>
</evidence>
<dbReference type="PANTHER" id="PTHR24346:SF102">
    <property type="entry name" value="TESTIS-SPECIFIC SERINE_THREONINE-PROTEIN KINASE 1"/>
    <property type="match status" value="1"/>
</dbReference>
<keyword evidence="20" id="KW-1185">Reference proteome</keyword>
<evidence type="ECO:0000256" key="7">
    <source>
        <dbReference type="ARBA" id="ARBA00022679"/>
    </source>
</evidence>